<evidence type="ECO:0000256" key="9">
    <source>
        <dbReference type="ARBA" id="ARBA00023136"/>
    </source>
</evidence>
<sequence>MNRMTIAAAISISGLCAGSAWAQSTVTVYGVADAALVRESGGPAGSVTNIGPGVASGSRLGFKGKEDLGGGLAAIFQVENGLNIDNGSAAQGGLLFGRQAYVGLASAAGTVTLGRQYSPYYKALRDVADPFCIGMAGNAGNIMVTNTRVDNMVQYASPQFNGLTAEVAVGMGETAGNSEKNRAYSTAVYYVQGGLTVAAGWFQRHNATATDQTRNALVTARYRLGAVDVALGYAENHGLAGARSDDTIVGVIVPLGAHKLYASYIRHDDQTAAARNANQWAVGYTYSLSKRTDLYAAYGHIANSNGATFKVGNATETGSGNAATNLGIRHIF</sequence>
<feature type="signal peptide" evidence="11">
    <location>
        <begin position="1"/>
        <end position="22"/>
    </location>
</feature>
<comment type="subunit">
    <text evidence="2">Homotrimer.</text>
</comment>
<evidence type="ECO:0000256" key="2">
    <source>
        <dbReference type="ARBA" id="ARBA00011233"/>
    </source>
</evidence>
<keyword evidence="5" id="KW-0812">Transmembrane</keyword>
<dbReference type="PRINTS" id="PR00184">
    <property type="entry name" value="NEISSPPORIN"/>
</dbReference>
<dbReference type="InterPro" id="IPR033900">
    <property type="entry name" value="Gram_neg_porin_domain"/>
</dbReference>
<keyword evidence="7" id="KW-0406">Ion transport</keyword>
<evidence type="ECO:0000313" key="14">
    <source>
        <dbReference type="Proteomes" id="UP000446768"/>
    </source>
</evidence>
<dbReference type="GO" id="GO:0009279">
    <property type="term" value="C:cell outer membrane"/>
    <property type="evidence" value="ECO:0007669"/>
    <property type="project" value="UniProtKB-SubCell"/>
</dbReference>
<keyword evidence="4" id="KW-1134">Transmembrane beta strand</keyword>
<dbReference type="PRINTS" id="PR00182">
    <property type="entry name" value="ECOLNEIPORIN"/>
</dbReference>
<evidence type="ECO:0000256" key="4">
    <source>
        <dbReference type="ARBA" id="ARBA00022452"/>
    </source>
</evidence>
<evidence type="ECO:0000256" key="7">
    <source>
        <dbReference type="ARBA" id="ARBA00023065"/>
    </source>
</evidence>
<dbReference type="PANTHER" id="PTHR34501">
    <property type="entry name" value="PROTEIN YDDL-RELATED"/>
    <property type="match status" value="1"/>
</dbReference>
<evidence type="ECO:0000256" key="3">
    <source>
        <dbReference type="ARBA" id="ARBA00022448"/>
    </source>
</evidence>
<keyword evidence="3" id="KW-0813">Transport</keyword>
<evidence type="ECO:0000256" key="10">
    <source>
        <dbReference type="ARBA" id="ARBA00023237"/>
    </source>
</evidence>
<gene>
    <name evidence="13" type="ORF">GJ700_14805</name>
</gene>
<evidence type="ECO:0000256" key="6">
    <source>
        <dbReference type="ARBA" id="ARBA00022729"/>
    </source>
</evidence>
<dbReference type="CDD" id="cd00342">
    <property type="entry name" value="gram_neg_porins"/>
    <property type="match status" value="1"/>
</dbReference>
<keyword evidence="10" id="KW-0998">Cell outer membrane</keyword>
<dbReference type="GO" id="GO:0015288">
    <property type="term" value="F:porin activity"/>
    <property type="evidence" value="ECO:0007669"/>
    <property type="project" value="UniProtKB-KW"/>
</dbReference>
<keyword evidence="8" id="KW-0626">Porin</keyword>
<evidence type="ECO:0000256" key="5">
    <source>
        <dbReference type="ARBA" id="ARBA00022692"/>
    </source>
</evidence>
<keyword evidence="9" id="KW-0472">Membrane</keyword>
<comment type="subcellular location">
    <subcellularLocation>
        <location evidence="1">Cell outer membrane</location>
        <topology evidence="1">Multi-pass membrane protein</topology>
    </subcellularLocation>
</comment>
<dbReference type="InterPro" id="IPR050298">
    <property type="entry name" value="Gram-neg_bact_OMP"/>
</dbReference>
<keyword evidence="6 11" id="KW-0732">Signal</keyword>
<dbReference type="AlphaFoldDB" id="A0A7X2LUF0"/>
<dbReference type="EMBL" id="WKJJ01000008">
    <property type="protein sequence ID" value="MRV72977.1"/>
    <property type="molecule type" value="Genomic_DNA"/>
</dbReference>
<keyword evidence="14" id="KW-1185">Reference proteome</keyword>
<dbReference type="InterPro" id="IPR002299">
    <property type="entry name" value="Porin_Neis"/>
</dbReference>
<dbReference type="InterPro" id="IPR023614">
    <property type="entry name" value="Porin_dom_sf"/>
</dbReference>
<dbReference type="InterPro" id="IPR001702">
    <property type="entry name" value="Porin_Gram-ve"/>
</dbReference>
<evidence type="ECO:0000256" key="1">
    <source>
        <dbReference type="ARBA" id="ARBA00004571"/>
    </source>
</evidence>
<evidence type="ECO:0000256" key="8">
    <source>
        <dbReference type="ARBA" id="ARBA00023114"/>
    </source>
</evidence>
<proteinExistence type="predicted"/>
<accession>A0A7X2LUF0</accession>
<dbReference type="Pfam" id="PF13609">
    <property type="entry name" value="Porin_4"/>
    <property type="match status" value="1"/>
</dbReference>
<feature type="chain" id="PRO_5030775010" evidence="11">
    <location>
        <begin position="23"/>
        <end position="332"/>
    </location>
</feature>
<dbReference type="SUPFAM" id="SSF56935">
    <property type="entry name" value="Porins"/>
    <property type="match status" value="1"/>
</dbReference>
<dbReference type="GO" id="GO:0046930">
    <property type="term" value="C:pore complex"/>
    <property type="evidence" value="ECO:0007669"/>
    <property type="project" value="UniProtKB-KW"/>
</dbReference>
<name>A0A7X2LUF0_9BURK</name>
<organism evidence="13 14">
    <name type="scientific">Pseudoduganella rivuli</name>
    <dbReference type="NCBI Taxonomy" id="2666085"/>
    <lineage>
        <taxon>Bacteria</taxon>
        <taxon>Pseudomonadati</taxon>
        <taxon>Pseudomonadota</taxon>
        <taxon>Betaproteobacteria</taxon>
        <taxon>Burkholderiales</taxon>
        <taxon>Oxalobacteraceae</taxon>
        <taxon>Telluria group</taxon>
        <taxon>Pseudoduganella</taxon>
    </lineage>
</organism>
<feature type="domain" description="Porin" evidence="12">
    <location>
        <begin position="11"/>
        <end position="305"/>
    </location>
</feature>
<protein>
    <submittedName>
        <fullName evidence="13">Porin</fullName>
    </submittedName>
</protein>
<comment type="caution">
    <text evidence="13">The sequence shown here is derived from an EMBL/GenBank/DDBJ whole genome shotgun (WGS) entry which is preliminary data.</text>
</comment>
<evidence type="ECO:0000313" key="13">
    <source>
        <dbReference type="EMBL" id="MRV72977.1"/>
    </source>
</evidence>
<dbReference type="GO" id="GO:0034220">
    <property type="term" value="P:monoatomic ion transmembrane transport"/>
    <property type="evidence" value="ECO:0007669"/>
    <property type="project" value="InterPro"/>
</dbReference>
<evidence type="ECO:0000256" key="11">
    <source>
        <dbReference type="SAM" id="SignalP"/>
    </source>
</evidence>
<evidence type="ECO:0000259" key="12">
    <source>
        <dbReference type="Pfam" id="PF13609"/>
    </source>
</evidence>
<dbReference type="PANTHER" id="PTHR34501:SF9">
    <property type="entry name" value="MAJOR OUTER MEMBRANE PROTEIN P.IA"/>
    <property type="match status" value="1"/>
</dbReference>
<reference evidence="13 14" key="1">
    <citation type="submission" date="2019-11" db="EMBL/GenBank/DDBJ databases">
        <title>Novel species isolated from a subtropical stream in China.</title>
        <authorList>
            <person name="Lu H."/>
        </authorList>
    </citation>
    <scope>NUCLEOTIDE SEQUENCE [LARGE SCALE GENOMIC DNA]</scope>
    <source>
        <strain evidence="13 14">FT92W</strain>
    </source>
</reference>
<dbReference type="Proteomes" id="UP000446768">
    <property type="component" value="Unassembled WGS sequence"/>
</dbReference>
<dbReference type="RefSeq" id="WP_154375090.1">
    <property type="nucleotide sequence ID" value="NZ_WKJJ01000008.1"/>
</dbReference>
<dbReference type="Gene3D" id="2.40.160.10">
    <property type="entry name" value="Porin"/>
    <property type="match status" value="1"/>
</dbReference>